<gene>
    <name evidence="4" type="ORF">GGQ63_004135</name>
</gene>
<comment type="caution">
    <text evidence="4">The sequence shown here is derived from an EMBL/GenBank/DDBJ whole genome shotgun (WGS) entry which is preliminary data.</text>
</comment>
<dbReference type="SUPFAM" id="SSF56003">
    <property type="entry name" value="Molybdenum cofactor-binding domain"/>
    <property type="match status" value="1"/>
</dbReference>
<evidence type="ECO:0000313" key="4">
    <source>
        <dbReference type="EMBL" id="MBB5755037.1"/>
    </source>
</evidence>
<dbReference type="PANTHER" id="PTHR11908">
    <property type="entry name" value="XANTHINE DEHYDROGENASE"/>
    <property type="match status" value="1"/>
</dbReference>
<dbReference type="InterPro" id="IPR037165">
    <property type="entry name" value="AldOxase/xan_DH_Mopterin-bd_sf"/>
</dbReference>
<dbReference type="InterPro" id="IPR000674">
    <property type="entry name" value="Ald_Oxase/Xan_DH_a/b"/>
</dbReference>
<dbReference type="InterPro" id="IPR016208">
    <property type="entry name" value="Ald_Oxase/xanthine_DH-like"/>
</dbReference>
<evidence type="ECO:0000313" key="5">
    <source>
        <dbReference type="Proteomes" id="UP000523821"/>
    </source>
</evidence>
<dbReference type="GO" id="GO:0005506">
    <property type="term" value="F:iron ion binding"/>
    <property type="evidence" value="ECO:0007669"/>
    <property type="project" value="InterPro"/>
</dbReference>
<dbReference type="InterPro" id="IPR046867">
    <property type="entry name" value="AldOxase/xan_DH_MoCoBD2"/>
</dbReference>
<proteinExistence type="predicted"/>
<dbReference type="InterPro" id="IPR008274">
    <property type="entry name" value="AldOxase/xan_DH_MoCoBD1"/>
</dbReference>
<keyword evidence="2 4" id="KW-0560">Oxidoreductase</keyword>
<dbReference type="Pfam" id="PF01315">
    <property type="entry name" value="Ald_Xan_dh_C"/>
    <property type="match status" value="1"/>
</dbReference>
<dbReference type="GO" id="GO:0043885">
    <property type="term" value="F:anaerobic carbon-monoxide dehydrogenase activity"/>
    <property type="evidence" value="ECO:0007669"/>
    <property type="project" value="UniProtKB-EC"/>
</dbReference>
<dbReference type="RefSeq" id="WP_246429907.1">
    <property type="nucleotide sequence ID" value="NZ_JACHOO010000012.1"/>
</dbReference>
<evidence type="ECO:0000256" key="1">
    <source>
        <dbReference type="ARBA" id="ARBA00022505"/>
    </source>
</evidence>
<feature type="domain" description="Aldehyde oxidase/xanthine dehydrogenase a/b hammerhead" evidence="3">
    <location>
        <begin position="31"/>
        <end position="149"/>
    </location>
</feature>
<sequence>MNDMTPLRENAPRKYGLGASVKRKEDLPLITGHGFYTGDYTPAGTLHAFVLRSSMAHARIALSGLDEARAAEGVRLVLTGADVADYAGPPAKVVPTSADGTPARVPARPLLCRDTVRHVGDPIAFIVAETLDAAKAAAELIGVDYDALPAVTDGRAALGPDAPIVHPELGTNLAFTHKLGDAAATDAAFARAARVVSIDIVNQRLVANYMETRGVVAEYDAGTGRWTLTMGTQGGHGMRDIIAKSILKVDPKRIRVVTPEVGGGFGTKAFVYQEYPLAAIAAEKIGAPVKWLADRSEHYQVDAHGRDNLTKAEIALDADGRFLAIRVDLVSNLGAYMSQFGGDIAIGGVTMTTGLYDIPAMDVTVRGVYTTTVPVDAYRGAGRPEAAYLIERLADKCGRETGLGPVEIRKRNFIRPEQLPYTTQGGRMYDTGDFAGHLARNLEKVDYDGFPARFEAARAAGKIRGLGIATYVEACAFPGSEPATVTLNANGSVTLLIGTQTNGQGHATAYSQFIAGTLGIEIEQIEVIQGDTDKVPTGEGTGGSRSIPLGAVSVDRAAKTLAEQLKELASEELEAAIADLELSGGAVRVAGTDQSVPLAALAEKAADKAKLTAVGEFVQDECTYPNGTHIAEIEIDPETGETKIVDYSVVDDFGVTVNPILLAGQLHGGVAQGIGQALLEETVYDPDGQLLTATFLDYCVPRADNLPPFRFETRNVPSTTNAMGIKGAGEAGTIGATPAVMNAVVDALIRAGYTGHFDMPATPQKVWAALNGA</sequence>
<dbReference type="InterPro" id="IPR036856">
    <property type="entry name" value="Ald_Oxase/Xan_DH_a/b_sf"/>
</dbReference>
<accession>A0A7W9FQK2</accession>
<dbReference type="Pfam" id="PF02738">
    <property type="entry name" value="MoCoBD_1"/>
    <property type="match status" value="1"/>
</dbReference>
<evidence type="ECO:0000256" key="2">
    <source>
        <dbReference type="ARBA" id="ARBA00023002"/>
    </source>
</evidence>
<keyword evidence="1" id="KW-0500">Molybdenum</keyword>
<reference evidence="4 5" key="1">
    <citation type="submission" date="2020-08" db="EMBL/GenBank/DDBJ databases">
        <title>Genomic Encyclopedia of Type Strains, Phase IV (KMG-IV): sequencing the most valuable type-strain genomes for metagenomic binning, comparative biology and taxonomic classification.</title>
        <authorList>
            <person name="Goeker M."/>
        </authorList>
    </citation>
    <scope>NUCLEOTIDE SEQUENCE [LARGE SCALE GENOMIC DNA]</scope>
    <source>
        <strain evidence="4 5">DSM 16268</strain>
    </source>
</reference>
<dbReference type="PANTHER" id="PTHR11908:SF132">
    <property type="entry name" value="ALDEHYDE OXIDASE 1-RELATED"/>
    <property type="match status" value="1"/>
</dbReference>
<keyword evidence="5" id="KW-1185">Reference proteome</keyword>
<protein>
    <submittedName>
        <fullName evidence="4">Carbon-monoxide dehydrogenase large subunit</fullName>
        <ecNumber evidence="4">1.2.7.4</ecNumber>
    </submittedName>
</protein>
<evidence type="ECO:0000259" key="3">
    <source>
        <dbReference type="SMART" id="SM01008"/>
    </source>
</evidence>
<dbReference type="SUPFAM" id="SSF54665">
    <property type="entry name" value="CO dehydrogenase molybdoprotein N-domain-like"/>
    <property type="match status" value="1"/>
</dbReference>
<dbReference type="Gene3D" id="3.30.365.10">
    <property type="entry name" value="Aldehyde oxidase/xanthine dehydrogenase, molybdopterin binding domain"/>
    <property type="match status" value="4"/>
</dbReference>
<dbReference type="EC" id="1.2.7.4" evidence="4"/>
<name>A0A7W9FQK2_9HYPH</name>
<dbReference type="Proteomes" id="UP000523821">
    <property type="component" value="Unassembled WGS sequence"/>
</dbReference>
<organism evidence="4 5">
    <name type="scientific">Prosthecomicrobium pneumaticum</name>
    <dbReference type="NCBI Taxonomy" id="81895"/>
    <lineage>
        <taxon>Bacteria</taxon>
        <taxon>Pseudomonadati</taxon>
        <taxon>Pseudomonadota</taxon>
        <taxon>Alphaproteobacteria</taxon>
        <taxon>Hyphomicrobiales</taxon>
        <taxon>Kaistiaceae</taxon>
        <taxon>Prosthecomicrobium</taxon>
    </lineage>
</organism>
<dbReference type="Pfam" id="PF20256">
    <property type="entry name" value="MoCoBD_2"/>
    <property type="match status" value="1"/>
</dbReference>
<dbReference type="EMBL" id="JACHOO010000012">
    <property type="protein sequence ID" value="MBB5755037.1"/>
    <property type="molecule type" value="Genomic_DNA"/>
</dbReference>
<dbReference type="Gene3D" id="3.90.1170.50">
    <property type="entry name" value="Aldehyde oxidase/xanthine dehydrogenase, a/b hammerhead"/>
    <property type="match status" value="1"/>
</dbReference>
<dbReference type="AlphaFoldDB" id="A0A7W9FQK2"/>
<dbReference type="SMART" id="SM01008">
    <property type="entry name" value="Ald_Xan_dh_C"/>
    <property type="match status" value="1"/>
</dbReference>